<comment type="caution">
    <text evidence="6">The sequence shown here is derived from an EMBL/GenBank/DDBJ whole genome shotgun (WGS) entry which is preliminary data.</text>
</comment>
<reference evidence="6" key="2">
    <citation type="submission" date="2021-04" db="EMBL/GenBank/DDBJ databases">
        <authorList>
            <person name="Gilroy R."/>
        </authorList>
    </citation>
    <scope>NUCLEOTIDE SEQUENCE</scope>
    <source>
        <strain evidence="6">CHK195-9823</strain>
    </source>
</reference>
<dbReference type="InterPro" id="IPR004299">
    <property type="entry name" value="MBOAT_fam"/>
</dbReference>
<name>A0A9D1TGN1_9FIRM</name>
<evidence type="ECO:0000256" key="5">
    <source>
        <dbReference type="SAM" id="Phobius"/>
    </source>
</evidence>
<evidence type="ECO:0000313" key="7">
    <source>
        <dbReference type="Proteomes" id="UP000886814"/>
    </source>
</evidence>
<dbReference type="InterPro" id="IPR051085">
    <property type="entry name" value="MB_O-acyltransferase"/>
</dbReference>
<evidence type="ECO:0000256" key="2">
    <source>
        <dbReference type="ARBA" id="ARBA00022692"/>
    </source>
</evidence>
<feature type="transmembrane region" description="Helical" evidence="5">
    <location>
        <begin position="80"/>
        <end position="97"/>
    </location>
</feature>
<dbReference type="PANTHER" id="PTHR13285:SF18">
    <property type="entry name" value="PROTEIN-CYSTEINE N-PALMITOYLTRANSFERASE RASP"/>
    <property type="match status" value="1"/>
</dbReference>
<evidence type="ECO:0000313" key="6">
    <source>
        <dbReference type="EMBL" id="HIV39587.1"/>
    </source>
</evidence>
<feature type="non-terminal residue" evidence="6">
    <location>
        <position position="288"/>
    </location>
</feature>
<dbReference type="Pfam" id="PF03062">
    <property type="entry name" value="MBOAT"/>
    <property type="match status" value="1"/>
</dbReference>
<reference evidence="6" key="1">
    <citation type="journal article" date="2021" name="PeerJ">
        <title>Extensive microbial diversity within the chicken gut microbiome revealed by metagenomics and culture.</title>
        <authorList>
            <person name="Gilroy R."/>
            <person name="Ravi A."/>
            <person name="Getino M."/>
            <person name="Pursley I."/>
            <person name="Horton D.L."/>
            <person name="Alikhan N.F."/>
            <person name="Baker D."/>
            <person name="Gharbi K."/>
            <person name="Hall N."/>
            <person name="Watson M."/>
            <person name="Adriaenssens E.M."/>
            <person name="Foster-Nyarko E."/>
            <person name="Jarju S."/>
            <person name="Secka A."/>
            <person name="Antonio M."/>
            <person name="Oren A."/>
            <person name="Chaudhuri R.R."/>
            <person name="La Ragione R."/>
            <person name="Hildebrand F."/>
            <person name="Pallen M.J."/>
        </authorList>
    </citation>
    <scope>NUCLEOTIDE SEQUENCE</scope>
    <source>
        <strain evidence="6">CHK195-9823</strain>
    </source>
</reference>
<protein>
    <submittedName>
        <fullName evidence="6">Uncharacterized protein</fullName>
    </submittedName>
</protein>
<evidence type="ECO:0000256" key="1">
    <source>
        <dbReference type="ARBA" id="ARBA00004141"/>
    </source>
</evidence>
<feature type="transmembrane region" description="Helical" evidence="5">
    <location>
        <begin position="53"/>
        <end position="73"/>
    </location>
</feature>
<comment type="subcellular location">
    <subcellularLocation>
        <location evidence="1">Membrane</location>
        <topology evidence="1">Multi-pass membrane protein</topology>
    </subcellularLocation>
</comment>
<dbReference type="GO" id="GO:0016020">
    <property type="term" value="C:membrane"/>
    <property type="evidence" value="ECO:0007669"/>
    <property type="project" value="UniProtKB-SubCell"/>
</dbReference>
<feature type="transmembrane region" description="Helical" evidence="5">
    <location>
        <begin position="186"/>
        <end position="204"/>
    </location>
</feature>
<organism evidence="6 7">
    <name type="scientific">Candidatus Blautia stercorigallinarum</name>
    <dbReference type="NCBI Taxonomy" id="2838501"/>
    <lineage>
        <taxon>Bacteria</taxon>
        <taxon>Bacillati</taxon>
        <taxon>Bacillota</taxon>
        <taxon>Clostridia</taxon>
        <taxon>Lachnospirales</taxon>
        <taxon>Lachnospiraceae</taxon>
        <taxon>Blautia</taxon>
    </lineage>
</organism>
<dbReference type="AlphaFoldDB" id="A0A9D1TGN1"/>
<dbReference type="Proteomes" id="UP000886814">
    <property type="component" value="Unassembled WGS sequence"/>
</dbReference>
<sequence length="288" mass="33481">MYLIQYLPYAITLLFLLLPAVFLGFQQRSLNFYGLSGSFLILLIVFGSRPRQLFYFLGSFFLSVLLIKAALLLRKRERSGVWIFLPFFFAALLPVLLKNFVLIPGQQLPLYGAEVCLSLKTIQILVYIYRDRIREYPTGECAGFLLFFPSLFLGPLDNCLEFHRSWTCAPSVKEYRRILGKGLKEILLGIFYLLFIAHILSIFLQELESRILEGSALWYLLFLYSILYGSRLFFFLAGCSRIAAGCSCLLGVGSKENFRKPFFCTDIQDFWDRWQITFTCWLKEFIFC</sequence>
<gene>
    <name evidence="6" type="ORF">H9747_11445</name>
</gene>
<evidence type="ECO:0000256" key="3">
    <source>
        <dbReference type="ARBA" id="ARBA00022989"/>
    </source>
</evidence>
<feature type="transmembrane region" description="Helical" evidence="5">
    <location>
        <begin position="109"/>
        <end position="129"/>
    </location>
</feature>
<dbReference type="EMBL" id="DXIQ01000073">
    <property type="protein sequence ID" value="HIV39587.1"/>
    <property type="molecule type" value="Genomic_DNA"/>
</dbReference>
<dbReference type="PANTHER" id="PTHR13285">
    <property type="entry name" value="ACYLTRANSFERASE"/>
    <property type="match status" value="1"/>
</dbReference>
<feature type="transmembrane region" description="Helical" evidence="5">
    <location>
        <begin position="216"/>
        <end position="237"/>
    </location>
</feature>
<accession>A0A9D1TGN1</accession>
<evidence type="ECO:0000256" key="4">
    <source>
        <dbReference type="ARBA" id="ARBA00023136"/>
    </source>
</evidence>
<keyword evidence="3 5" id="KW-1133">Transmembrane helix</keyword>
<keyword evidence="2 5" id="KW-0812">Transmembrane</keyword>
<keyword evidence="4 5" id="KW-0472">Membrane</keyword>
<dbReference type="GO" id="GO:0016746">
    <property type="term" value="F:acyltransferase activity"/>
    <property type="evidence" value="ECO:0007669"/>
    <property type="project" value="TreeGrafter"/>
</dbReference>
<feature type="transmembrane region" description="Helical" evidence="5">
    <location>
        <begin position="6"/>
        <end position="25"/>
    </location>
</feature>
<feature type="transmembrane region" description="Helical" evidence="5">
    <location>
        <begin position="30"/>
        <end position="47"/>
    </location>
</feature>
<proteinExistence type="predicted"/>